<sequence>MISLPMSTAQYLYALAVALPLYVMLTKWRSTKGLRSLPTVGHDLPLLSYISAFKFASHAREMLNEGYQKYKGEMFKIAMQDRWLVVLTNPETIEEVRKMPDDKLDFIHAAMDTIEARYTFSPETHNDPFVVGVVQSHLTKHLDFSFDEAHDEVMASFNDKIGNIDNDWTLVRILPLAQYVVSRASNRVFVGSQICRVPEYIDLAVRHTVEVSNTRKILGWFPGVTRHLAPLFTSDSNKAHETCKTLIGPVIKERLRIHKEVGNNWEDKPRDVMQSVIEVCLSKGYDIDVMVATVLLLNFVSIHNTSNSFTQALFHLAGQPKYIAPLRAEIASVLEKEDLSKNALAKMPKLDSFMRESQRVNGTGLVHVLRKTFKPVTLSNGITIPADTFIGAPLLSIQHDEELYPGSETFDPWRSTEKRDKLISSEGMKYQYVSTSPEYLAFGHGKHACPGRFFAANEIKSMLIHLIMNYDMKFENDAGRPQNAHIFMQTYPSSTAEVLFRKRQM</sequence>
<evidence type="ECO:0000256" key="6">
    <source>
        <dbReference type="ARBA" id="ARBA00022723"/>
    </source>
</evidence>
<evidence type="ECO:0000313" key="15">
    <source>
        <dbReference type="Proteomes" id="UP001385951"/>
    </source>
</evidence>
<proteinExistence type="inferred from homology"/>
<keyword evidence="7" id="KW-1133">Transmembrane helix</keyword>
<dbReference type="PRINTS" id="PR00465">
    <property type="entry name" value="EP450IV"/>
</dbReference>
<dbReference type="InterPro" id="IPR001128">
    <property type="entry name" value="Cyt_P450"/>
</dbReference>
<dbReference type="CDD" id="cd11041">
    <property type="entry name" value="CYP503A1-like"/>
    <property type="match status" value="1"/>
</dbReference>
<evidence type="ECO:0000256" key="10">
    <source>
        <dbReference type="ARBA" id="ARBA00023033"/>
    </source>
</evidence>
<keyword evidence="9 12" id="KW-0408">Iron</keyword>
<dbReference type="EMBL" id="JASBNA010000038">
    <property type="protein sequence ID" value="KAK7681998.1"/>
    <property type="molecule type" value="Genomic_DNA"/>
</dbReference>
<gene>
    <name evidence="14" type="ORF">QCA50_014962</name>
</gene>
<evidence type="ECO:0000256" key="13">
    <source>
        <dbReference type="RuleBase" id="RU000461"/>
    </source>
</evidence>
<dbReference type="GO" id="GO:0020037">
    <property type="term" value="F:heme binding"/>
    <property type="evidence" value="ECO:0007669"/>
    <property type="project" value="InterPro"/>
</dbReference>
<dbReference type="InterPro" id="IPR036396">
    <property type="entry name" value="Cyt_P450_sf"/>
</dbReference>
<evidence type="ECO:0008006" key="16">
    <source>
        <dbReference type="Google" id="ProtNLM"/>
    </source>
</evidence>
<evidence type="ECO:0000256" key="12">
    <source>
        <dbReference type="PIRSR" id="PIRSR602403-1"/>
    </source>
</evidence>
<evidence type="ECO:0000256" key="3">
    <source>
        <dbReference type="ARBA" id="ARBA00010617"/>
    </source>
</evidence>
<dbReference type="SUPFAM" id="SSF48264">
    <property type="entry name" value="Cytochrome P450"/>
    <property type="match status" value="1"/>
</dbReference>
<dbReference type="AlphaFoldDB" id="A0AAW0FJW3"/>
<organism evidence="14 15">
    <name type="scientific">Cerrena zonata</name>
    <dbReference type="NCBI Taxonomy" id="2478898"/>
    <lineage>
        <taxon>Eukaryota</taxon>
        <taxon>Fungi</taxon>
        <taxon>Dikarya</taxon>
        <taxon>Basidiomycota</taxon>
        <taxon>Agaricomycotina</taxon>
        <taxon>Agaricomycetes</taxon>
        <taxon>Polyporales</taxon>
        <taxon>Cerrenaceae</taxon>
        <taxon>Cerrena</taxon>
    </lineage>
</organism>
<dbReference type="InterPro" id="IPR017972">
    <property type="entry name" value="Cyt_P450_CS"/>
</dbReference>
<dbReference type="InterPro" id="IPR002403">
    <property type="entry name" value="Cyt_P450_E_grp-IV"/>
</dbReference>
<evidence type="ECO:0000256" key="1">
    <source>
        <dbReference type="ARBA" id="ARBA00001971"/>
    </source>
</evidence>
<keyword evidence="11" id="KW-0472">Membrane</keyword>
<dbReference type="PROSITE" id="PS00086">
    <property type="entry name" value="CYTOCHROME_P450"/>
    <property type="match status" value="1"/>
</dbReference>
<evidence type="ECO:0000256" key="8">
    <source>
        <dbReference type="ARBA" id="ARBA00023002"/>
    </source>
</evidence>
<dbReference type="PANTHER" id="PTHR46206">
    <property type="entry name" value="CYTOCHROME P450"/>
    <property type="match status" value="1"/>
</dbReference>
<dbReference type="PANTHER" id="PTHR46206:SF5">
    <property type="entry name" value="P450, PUTATIVE (EUROFUNG)-RELATED"/>
    <property type="match status" value="1"/>
</dbReference>
<comment type="subcellular location">
    <subcellularLocation>
        <location evidence="2">Membrane</location>
    </subcellularLocation>
</comment>
<keyword evidence="8 13" id="KW-0560">Oxidoreductase</keyword>
<dbReference type="Gene3D" id="1.10.630.10">
    <property type="entry name" value="Cytochrome P450"/>
    <property type="match status" value="1"/>
</dbReference>
<dbReference type="GO" id="GO:0016705">
    <property type="term" value="F:oxidoreductase activity, acting on paired donors, with incorporation or reduction of molecular oxygen"/>
    <property type="evidence" value="ECO:0007669"/>
    <property type="project" value="InterPro"/>
</dbReference>
<dbReference type="GO" id="GO:0005506">
    <property type="term" value="F:iron ion binding"/>
    <property type="evidence" value="ECO:0007669"/>
    <property type="project" value="InterPro"/>
</dbReference>
<feature type="binding site" description="axial binding residue" evidence="12">
    <location>
        <position position="449"/>
    </location>
    <ligand>
        <name>heme</name>
        <dbReference type="ChEBI" id="CHEBI:30413"/>
    </ligand>
    <ligandPart>
        <name>Fe</name>
        <dbReference type="ChEBI" id="CHEBI:18248"/>
    </ligandPart>
</feature>
<evidence type="ECO:0000256" key="11">
    <source>
        <dbReference type="ARBA" id="ARBA00023136"/>
    </source>
</evidence>
<keyword evidence="5" id="KW-0812">Transmembrane</keyword>
<evidence type="ECO:0000313" key="14">
    <source>
        <dbReference type="EMBL" id="KAK7681998.1"/>
    </source>
</evidence>
<evidence type="ECO:0000256" key="5">
    <source>
        <dbReference type="ARBA" id="ARBA00022692"/>
    </source>
</evidence>
<keyword evidence="6 12" id="KW-0479">Metal-binding</keyword>
<keyword evidence="15" id="KW-1185">Reference proteome</keyword>
<comment type="similarity">
    <text evidence="3 13">Belongs to the cytochrome P450 family.</text>
</comment>
<evidence type="ECO:0000256" key="7">
    <source>
        <dbReference type="ARBA" id="ARBA00022989"/>
    </source>
</evidence>
<evidence type="ECO:0000256" key="2">
    <source>
        <dbReference type="ARBA" id="ARBA00004370"/>
    </source>
</evidence>
<evidence type="ECO:0000256" key="9">
    <source>
        <dbReference type="ARBA" id="ARBA00023004"/>
    </source>
</evidence>
<keyword evidence="10 13" id="KW-0503">Monooxygenase</keyword>
<protein>
    <recommendedName>
        <fullName evidence="16">Cytochrome P450</fullName>
    </recommendedName>
</protein>
<comment type="caution">
    <text evidence="14">The sequence shown here is derived from an EMBL/GenBank/DDBJ whole genome shotgun (WGS) entry which is preliminary data.</text>
</comment>
<keyword evidence="4 12" id="KW-0349">Heme</keyword>
<accession>A0AAW0FJW3</accession>
<dbReference type="Proteomes" id="UP001385951">
    <property type="component" value="Unassembled WGS sequence"/>
</dbReference>
<dbReference type="GO" id="GO:0016020">
    <property type="term" value="C:membrane"/>
    <property type="evidence" value="ECO:0007669"/>
    <property type="project" value="UniProtKB-SubCell"/>
</dbReference>
<dbReference type="Pfam" id="PF00067">
    <property type="entry name" value="p450"/>
    <property type="match status" value="1"/>
</dbReference>
<evidence type="ECO:0000256" key="4">
    <source>
        <dbReference type="ARBA" id="ARBA00022617"/>
    </source>
</evidence>
<dbReference type="GO" id="GO:0004497">
    <property type="term" value="F:monooxygenase activity"/>
    <property type="evidence" value="ECO:0007669"/>
    <property type="project" value="UniProtKB-KW"/>
</dbReference>
<comment type="cofactor">
    <cofactor evidence="1 12">
        <name>heme</name>
        <dbReference type="ChEBI" id="CHEBI:30413"/>
    </cofactor>
</comment>
<reference evidence="14 15" key="1">
    <citation type="submission" date="2022-09" db="EMBL/GenBank/DDBJ databases">
        <authorList>
            <person name="Palmer J.M."/>
        </authorList>
    </citation>
    <scope>NUCLEOTIDE SEQUENCE [LARGE SCALE GENOMIC DNA]</scope>
    <source>
        <strain evidence="14 15">DSM 7382</strain>
    </source>
</reference>
<name>A0AAW0FJW3_9APHY</name>